<dbReference type="SUPFAM" id="SSF46785">
    <property type="entry name" value="Winged helix' DNA-binding domain"/>
    <property type="match status" value="1"/>
</dbReference>
<dbReference type="EMBL" id="FQZK01000013">
    <property type="protein sequence ID" value="SHK05699.1"/>
    <property type="molecule type" value="Genomic_DNA"/>
</dbReference>
<dbReference type="Proteomes" id="UP000184452">
    <property type="component" value="Unassembled WGS sequence"/>
</dbReference>
<keyword evidence="3" id="KW-0238">DNA-binding</keyword>
<dbReference type="SMART" id="SM00418">
    <property type="entry name" value="HTH_ARSR"/>
    <property type="match status" value="1"/>
</dbReference>
<dbReference type="Pfam" id="PF12840">
    <property type="entry name" value="HTH_20"/>
    <property type="match status" value="1"/>
</dbReference>
<feature type="region of interest" description="Disordered" evidence="1">
    <location>
        <begin position="1"/>
        <end position="22"/>
    </location>
</feature>
<dbReference type="GO" id="GO:0003700">
    <property type="term" value="F:DNA-binding transcription factor activity"/>
    <property type="evidence" value="ECO:0007669"/>
    <property type="project" value="InterPro"/>
</dbReference>
<evidence type="ECO:0000256" key="1">
    <source>
        <dbReference type="SAM" id="MobiDB-lite"/>
    </source>
</evidence>
<dbReference type="STRING" id="758803.SAMN05421803_11325"/>
<dbReference type="InterPro" id="IPR036390">
    <property type="entry name" value="WH_DNA-bd_sf"/>
</dbReference>
<gene>
    <name evidence="3" type="ORF">SAMN05421803_11325</name>
</gene>
<protein>
    <submittedName>
        <fullName evidence="3">DNA-binding transcriptional regulator, ArsR family</fullName>
    </submittedName>
</protein>
<feature type="compositionally biased region" description="Acidic residues" evidence="1">
    <location>
        <begin position="12"/>
        <end position="22"/>
    </location>
</feature>
<evidence type="ECO:0000313" key="4">
    <source>
        <dbReference type="Proteomes" id="UP000184452"/>
    </source>
</evidence>
<dbReference type="GO" id="GO:0003677">
    <property type="term" value="F:DNA binding"/>
    <property type="evidence" value="ECO:0007669"/>
    <property type="project" value="UniProtKB-KW"/>
</dbReference>
<feature type="domain" description="HTH arsR-type" evidence="2">
    <location>
        <begin position="35"/>
        <end position="149"/>
    </location>
</feature>
<dbReference type="InterPro" id="IPR036388">
    <property type="entry name" value="WH-like_DNA-bd_sf"/>
</dbReference>
<dbReference type="InterPro" id="IPR011991">
    <property type="entry name" value="ArsR-like_HTH"/>
</dbReference>
<sequence length="229" mass="25949">MRRGPDRYGEAMPDEPMTDEDAFPEEGEQLQVDASALRGLAHPLRGRILDELIRNGPATATILGRRLGESSGATSYHLRQLSRYGFIDAAPGRSGGRERWWRIRPGGWNMAGHAFMEDPRTRPAAEAVLNRYYRGRHENFQDWLELVRELPDAPDVRGWKGAATDSQMHLRLTPGETSEFAAAFYAFLREYMKRFEGRTPEEHPDTESVEVQVNIFPALPPLRDRGDGS</sequence>
<organism evidence="3 4">
    <name type="scientific">Nocardiopsis flavescens</name>
    <dbReference type="NCBI Taxonomy" id="758803"/>
    <lineage>
        <taxon>Bacteria</taxon>
        <taxon>Bacillati</taxon>
        <taxon>Actinomycetota</taxon>
        <taxon>Actinomycetes</taxon>
        <taxon>Streptosporangiales</taxon>
        <taxon>Nocardiopsidaceae</taxon>
        <taxon>Nocardiopsis</taxon>
    </lineage>
</organism>
<keyword evidence="4" id="KW-1185">Reference proteome</keyword>
<proteinExistence type="predicted"/>
<dbReference type="Gene3D" id="1.10.10.10">
    <property type="entry name" value="Winged helix-like DNA-binding domain superfamily/Winged helix DNA-binding domain"/>
    <property type="match status" value="1"/>
</dbReference>
<evidence type="ECO:0000313" key="3">
    <source>
        <dbReference type="EMBL" id="SHK05699.1"/>
    </source>
</evidence>
<evidence type="ECO:0000259" key="2">
    <source>
        <dbReference type="SMART" id="SM00418"/>
    </source>
</evidence>
<accession>A0A1M6PCM6</accession>
<dbReference type="CDD" id="cd00090">
    <property type="entry name" value="HTH_ARSR"/>
    <property type="match status" value="1"/>
</dbReference>
<name>A0A1M6PCM6_9ACTN</name>
<reference evidence="3 4" key="1">
    <citation type="submission" date="2016-11" db="EMBL/GenBank/DDBJ databases">
        <authorList>
            <person name="Jaros S."/>
            <person name="Januszkiewicz K."/>
            <person name="Wedrychowicz H."/>
        </authorList>
    </citation>
    <scope>NUCLEOTIDE SEQUENCE [LARGE SCALE GENOMIC DNA]</scope>
    <source>
        <strain evidence="3 4">CGMCC 4.5723</strain>
    </source>
</reference>
<dbReference type="AlphaFoldDB" id="A0A1M6PCM6"/>
<dbReference type="InterPro" id="IPR001845">
    <property type="entry name" value="HTH_ArsR_DNA-bd_dom"/>
</dbReference>